<protein>
    <submittedName>
        <fullName evidence="2">Uncharacterized protein</fullName>
    </submittedName>
</protein>
<accession>A0A346A2A3</accession>
<dbReference type="KEGG" id="ptaw:DW352_23935"/>
<keyword evidence="1" id="KW-0472">Membrane</keyword>
<evidence type="ECO:0000256" key="1">
    <source>
        <dbReference type="SAM" id="Phobius"/>
    </source>
</evidence>
<keyword evidence="1" id="KW-0812">Transmembrane</keyword>
<keyword evidence="3" id="KW-1185">Reference proteome</keyword>
<evidence type="ECO:0000313" key="2">
    <source>
        <dbReference type="EMBL" id="AXK83300.1"/>
    </source>
</evidence>
<dbReference type="AlphaFoldDB" id="A0A346A2A3"/>
<dbReference type="RefSeq" id="WP_115693679.1">
    <property type="nucleotide sequence ID" value="NZ_CP031417.1"/>
</dbReference>
<feature type="transmembrane region" description="Helical" evidence="1">
    <location>
        <begin position="64"/>
        <end position="88"/>
    </location>
</feature>
<evidence type="ECO:0000313" key="3">
    <source>
        <dbReference type="Proteomes" id="UP000254889"/>
    </source>
</evidence>
<proteinExistence type="predicted"/>
<name>A0A346A2A3_9HYPH</name>
<sequence>MSKHIEKPGFSPPTDRVLGRERYTATLAALVTTIVLTICTVIAVTVVSVGIARADAGTIIDNEGSLFAIALVLGLAFVLMGGLSALTLPGHRSRKP</sequence>
<dbReference type="EMBL" id="CP031417">
    <property type="protein sequence ID" value="AXK83300.1"/>
    <property type="molecule type" value="Genomic_DNA"/>
</dbReference>
<organism evidence="2 3">
    <name type="scientific">Pseudolabrys taiwanensis</name>
    <dbReference type="NCBI Taxonomy" id="331696"/>
    <lineage>
        <taxon>Bacteria</taxon>
        <taxon>Pseudomonadati</taxon>
        <taxon>Pseudomonadota</taxon>
        <taxon>Alphaproteobacteria</taxon>
        <taxon>Hyphomicrobiales</taxon>
        <taxon>Xanthobacteraceae</taxon>
        <taxon>Pseudolabrys</taxon>
    </lineage>
</organism>
<feature type="transmembrane region" description="Helical" evidence="1">
    <location>
        <begin position="26"/>
        <end position="52"/>
    </location>
</feature>
<dbReference type="OrthoDB" id="8456407at2"/>
<dbReference type="Proteomes" id="UP000254889">
    <property type="component" value="Chromosome"/>
</dbReference>
<gene>
    <name evidence="2" type="ORF">DW352_23935</name>
</gene>
<reference evidence="2 3" key="1">
    <citation type="submission" date="2018-07" db="EMBL/GenBank/DDBJ databases">
        <authorList>
            <person name="Quirk P.G."/>
            <person name="Krulwich T.A."/>
        </authorList>
    </citation>
    <scope>NUCLEOTIDE SEQUENCE [LARGE SCALE GENOMIC DNA]</scope>
    <source>
        <strain evidence="2 3">CC-BB4</strain>
    </source>
</reference>
<keyword evidence="1" id="KW-1133">Transmembrane helix</keyword>